<accession>A0A9P4JMJ4</accession>
<comment type="caution">
    <text evidence="1">The sequence shown here is derived from an EMBL/GenBank/DDBJ whole genome shotgun (WGS) entry which is preliminary data.</text>
</comment>
<evidence type="ECO:0000313" key="1">
    <source>
        <dbReference type="EMBL" id="KAF2202171.1"/>
    </source>
</evidence>
<reference evidence="1" key="1">
    <citation type="journal article" date="2020" name="Stud. Mycol.">
        <title>101 Dothideomycetes genomes: a test case for predicting lifestyles and emergence of pathogens.</title>
        <authorList>
            <person name="Haridas S."/>
            <person name="Albert R."/>
            <person name="Binder M."/>
            <person name="Bloem J."/>
            <person name="Labutti K."/>
            <person name="Salamov A."/>
            <person name="Andreopoulos B."/>
            <person name="Baker S."/>
            <person name="Barry K."/>
            <person name="Bills G."/>
            <person name="Bluhm B."/>
            <person name="Cannon C."/>
            <person name="Castanera R."/>
            <person name="Culley D."/>
            <person name="Daum C."/>
            <person name="Ezra D."/>
            <person name="Gonzalez J."/>
            <person name="Henrissat B."/>
            <person name="Kuo A."/>
            <person name="Liang C."/>
            <person name="Lipzen A."/>
            <person name="Lutzoni F."/>
            <person name="Magnuson J."/>
            <person name="Mondo S."/>
            <person name="Nolan M."/>
            <person name="Ohm R."/>
            <person name="Pangilinan J."/>
            <person name="Park H.-J."/>
            <person name="Ramirez L."/>
            <person name="Alfaro M."/>
            <person name="Sun H."/>
            <person name="Tritt A."/>
            <person name="Yoshinaga Y."/>
            <person name="Zwiers L.-H."/>
            <person name="Turgeon B."/>
            <person name="Goodwin S."/>
            <person name="Spatafora J."/>
            <person name="Crous P."/>
            <person name="Grigoriev I."/>
        </authorList>
    </citation>
    <scope>NUCLEOTIDE SEQUENCE</scope>
    <source>
        <strain evidence="1">ATCC 74209</strain>
    </source>
</reference>
<gene>
    <name evidence="1" type="ORF">GQ43DRAFT_8077</name>
</gene>
<protein>
    <submittedName>
        <fullName evidence="1">Uncharacterized protein</fullName>
    </submittedName>
</protein>
<dbReference type="Proteomes" id="UP000799536">
    <property type="component" value="Unassembled WGS sequence"/>
</dbReference>
<dbReference type="AlphaFoldDB" id="A0A9P4JMJ4"/>
<sequence>MRGYIFGFVGQFFQVRCDGGWNPWREALFKRPPLAALIPVSFSTRPFFITAQHGRYFVGNNQKKKELCDTAIPYWQASHRQDSGTVEMKFLALSRDRRESFDLLCSVPSDSMFFEERYTKVLYPKRARCICPGGEDAPSLGSSTKPGRSIEWGQVHLLLFSTSTSCAGFGSGVWRGYKRPVHGSPKAIRTVSTAGM</sequence>
<dbReference type="EMBL" id="ML993947">
    <property type="protein sequence ID" value="KAF2202171.1"/>
    <property type="molecule type" value="Genomic_DNA"/>
</dbReference>
<keyword evidence="2" id="KW-1185">Reference proteome</keyword>
<organism evidence="1 2">
    <name type="scientific">Delitschia confertaspora ATCC 74209</name>
    <dbReference type="NCBI Taxonomy" id="1513339"/>
    <lineage>
        <taxon>Eukaryota</taxon>
        <taxon>Fungi</taxon>
        <taxon>Dikarya</taxon>
        <taxon>Ascomycota</taxon>
        <taxon>Pezizomycotina</taxon>
        <taxon>Dothideomycetes</taxon>
        <taxon>Pleosporomycetidae</taxon>
        <taxon>Pleosporales</taxon>
        <taxon>Delitschiaceae</taxon>
        <taxon>Delitschia</taxon>
    </lineage>
</organism>
<name>A0A9P4JMJ4_9PLEO</name>
<evidence type="ECO:0000313" key="2">
    <source>
        <dbReference type="Proteomes" id="UP000799536"/>
    </source>
</evidence>
<proteinExistence type="predicted"/>